<keyword evidence="2 6" id="KW-0805">Transcription regulation</keyword>
<accession>A0A9W6V1Q6</accession>
<name>A0A9W6V1Q6_9ACTN</name>
<dbReference type="InterPro" id="IPR013324">
    <property type="entry name" value="RNA_pol_sigma_r3/r4-like"/>
</dbReference>
<dbReference type="AlphaFoldDB" id="A0A9W6V1Q6"/>
<dbReference type="NCBIfam" id="TIGR02937">
    <property type="entry name" value="sigma70-ECF"/>
    <property type="match status" value="1"/>
</dbReference>
<dbReference type="GO" id="GO:0006352">
    <property type="term" value="P:DNA-templated transcription initiation"/>
    <property type="evidence" value="ECO:0007669"/>
    <property type="project" value="InterPro"/>
</dbReference>
<feature type="domain" description="RNA polymerase sigma-70 region 2" evidence="7">
    <location>
        <begin position="26"/>
        <end position="94"/>
    </location>
</feature>
<dbReference type="PANTHER" id="PTHR43133">
    <property type="entry name" value="RNA POLYMERASE ECF-TYPE SIGMA FACTO"/>
    <property type="match status" value="1"/>
</dbReference>
<dbReference type="InterPro" id="IPR007630">
    <property type="entry name" value="RNA_pol_sigma70_r4"/>
</dbReference>
<evidence type="ECO:0000259" key="8">
    <source>
        <dbReference type="Pfam" id="PF04545"/>
    </source>
</evidence>
<dbReference type="PANTHER" id="PTHR43133:SF52">
    <property type="entry name" value="ECF RNA POLYMERASE SIGMA FACTOR SIGL"/>
    <property type="match status" value="1"/>
</dbReference>
<sequence>MADPARPTGPRRTATPAAEDRLMRALYREHAGPLYGMVLHLVGGDRQRAEDVVQETLVRAWRHLDRLDPGNGSLRPWLATVARRIVIDGRRSARARPREVPESALDRHPDAAAAEDELDRALRLMTLTDALGSLSAAHRAAITETYLRGRTATEAAVVLGVPPGTVRSRLHYALRALRLALEERGATP</sequence>
<evidence type="ECO:0000256" key="4">
    <source>
        <dbReference type="ARBA" id="ARBA00023125"/>
    </source>
</evidence>
<dbReference type="InterPro" id="IPR007627">
    <property type="entry name" value="RNA_pol_sigma70_r2"/>
</dbReference>
<gene>
    <name evidence="9" type="ORF">Kpho02_27870</name>
</gene>
<dbReference type="SUPFAM" id="SSF88659">
    <property type="entry name" value="Sigma3 and sigma4 domains of RNA polymerase sigma factors"/>
    <property type="match status" value="1"/>
</dbReference>
<dbReference type="RefSeq" id="WP_285736310.1">
    <property type="nucleotide sequence ID" value="NZ_BSSA01000008.1"/>
</dbReference>
<dbReference type="GO" id="GO:0003677">
    <property type="term" value="F:DNA binding"/>
    <property type="evidence" value="ECO:0007669"/>
    <property type="project" value="UniProtKB-KW"/>
</dbReference>
<evidence type="ECO:0000256" key="5">
    <source>
        <dbReference type="ARBA" id="ARBA00023163"/>
    </source>
</evidence>
<comment type="caution">
    <text evidence="9">The sequence shown here is derived from an EMBL/GenBank/DDBJ whole genome shotgun (WGS) entry which is preliminary data.</text>
</comment>
<dbReference type="CDD" id="cd06171">
    <property type="entry name" value="Sigma70_r4"/>
    <property type="match status" value="1"/>
</dbReference>
<dbReference type="InterPro" id="IPR013325">
    <property type="entry name" value="RNA_pol_sigma_r2"/>
</dbReference>
<dbReference type="Pfam" id="PF04545">
    <property type="entry name" value="Sigma70_r4"/>
    <property type="match status" value="1"/>
</dbReference>
<dbReference type="PROSITE" id="PS01063">
    <property type="entry name" value="SIGMA70_ECF"/>
    <property type="match status" value="1"/>
</dbReference>
<dbReference type="InterPro" id="IPR036388">
    <property type="entry name" value="WH-like_DNA-bd_sf"/>
</dbReference>
<reference evidence="9" key="1">
    <citation type="submission" date="2023-02" db="EMBL/GenBank/DDBJ databases">
        <title>Kitasatospora phosalacinea NBRC 14627.</title>
        <authorList>
            <person name="Ichikawa N."/>
            <person name="Sato H."/>
            <person name="Tonouchi N."/>
        </authorList>
    </citation>
    <scope>NUCLEOTIDE SEQUENCE</scope>
    <source>
        <strain evidence="9">NBRC 14627</strain>
    </source>
</reference>
<dbReference type="Proteomes" id="UP001165041">
    <property type="component" value="Unassembled WGS sequence"/>
</dbReference>
<evidence type="ECO:0000256" key="1">
    <source>
        <dbReference type="ARBA" id="ARBA00010641"/>
    </source>
</evidence>
<dbReference type="Pfam" id="PF04542">
    <property type="entry name" value="Sigma70_r2"/>
    <property type="match status" value="1"/>
</dbReference>
<comment type="similarity">
    <text evidence="1 6">Belongs to the sigma-70 factor family. ECF subfamily.</text>
</comment>
<dbReference type="InterPro" id="IPR014284">
    <property type="entry name" value="RNA_pol_sigma-70_dom"/>
</dbReference>
<dbReference type="InterPro" id="IPR039425">
    <property type="entry name" value="RNA_pol_sigma-70-like"/>
</dbReference>
<evidence type="ECO:0000313" key="10">
    <source>
        <dbReference type="Proteomes" id="UP001165041"/>
    </source>
</evidence>
<dbReference type="Gene3D" id="1.10.1740.10">
    <property type="match status" value="1"/>
</dbReference>
<dbReference type="EMBL" id="BSSA01000008">
    <property type="protein sequence ID" value="GLW70488.1"/>
    <property type="molecule type" value="Genomic_DNA"/>
</dbReference>
<evidence type="ECO:0000256" key="3">
    <source>
        <dbReference type="ARBA" id="ARBA00023082"/>
    </source>
</evidence>
<dbReference type="GO" id="GO:0016987">
    <property type="term" value="F:sigma factor activity"/>
    <property type="evidence" value="ECO:0007669"/>
    <property type="project" value="UniProtKB-KW"/>
</dbReference>
<evidence type="ECO:0000259" key="7">
    <source>
        <dbReference type="Pfam" id="PF04542"/>
    </source>
</evidence>
<protein>
    <recommendedName>
        <fullName evidence="6">RNA polymerase sigma factor</fullName>
    </recommendedName>
</protein>
<dbReference type="Gene3D" id="1.10.10.10">
    <property type="entry name" value="Winged helix-like DNA-binding domain superfamily/Winged helix DNA-binding domain"/>
    <property type="match status" value="1"/>
</dbReference>
<evidence type="ECO:0000313" key="9">
    <source>
        <dbReference type="EMBL" id="GLW70488.1"/>
    </source>
</evidence>
<dbReference type="NCBIfam" id="NF007227">
    <property type="entry name" value="PRK09645.1"/>
    <property type="match status" value="1"/>
</dbReference>
<evidence type="ECO:0000256" key="2">
    <source>
        <dbReference type="ARBA" id="ARBA00023015"/>
    </source>
</evidence>
<organism evidence="9 10">
    <name type="scientific">Kitasatospora phosalacinea</name>
    <dbReference type="NCBI Taxonomy" id="2065"/>
    <lineage>
        <taxon>Bacteria</taxon>
        <taxon>Bacillati</taxon>
        <taxon>Actinomycetota</taxon>
        <taxon>Actinomycetes</taxon>
        <taxon>Kitasatosporales</taxon>
        <taxon>Streptomycetaceae</taxon>
        <taxon>Kitasatospora</taxon>
    </lineage>
</organism>
<feature type="domain" description="RNA polymerase sigma-70 region 4" evidence="8">
    <location>
        <begin position="130"/>
        <end position="178"/>
    </location>
</feature>
<keyword evidence="5 6" id="KW-0804">Transcription</keyword>
<keyword evidence="4 6" id="KW-0238">DNA-binding</keyword>
<proteinExistence type="inferred from homology"/>
<dbReference type="InterPro" id="IPR000838">
    <property type="entry name" value="RNA_pol_sigma70_ECF_CS"/>
</dbReference>
<keyword evidence="3 6" id="KW-0731">Sigma factor</keyword>
<evidence type="ECO:0000256" key="6">
    <source>
        <dbReference type="RuleBase" id="RU000716"/>
    </source>
</evidence>
<dbReference type="SUPFAM" id="SSF88946">
    <property type="entry name" value="Sigma2 domain of RNA polymerase sigma factors"/>
    <property type="match status" value="1"/>
</dbReference>